<dbReference type="InterPro" id="IPR039063">
    <property type="entry name" value="RibK_CTP-dep"/>
</dbReference>
<accession>A0A381PI12</accession>
<dbReference type="InterPro" id="IPR023465">
    <property type="entry name" value="Riboflavin_kinase_dom_sf"/>
</dbReference>
<feature type="non-terminal residue" evidence="18">
    <location>
        <position position="1"/>
    </location>
</feature>
<dbReference type="SUPFAM" id="SSF82114">
    <property type="entry name" value="Riboflavin kinase-like"/>
    <property type="match status" value="1"/>
</dbReference>
<evidence type="ECO:0000256" key="15">
    <source>
        <dbReference type="ARBA" id="ARBA00033116"/>
    </source>
</evidence>
<comment type="pathway">
    <text evidence="2">Cofactor biosynthesis; FMN biosynthesis; FMN from riboflavin (CTP route): step 1/1.</text>
</comment>
<evidence type="ECO:0000256" key="12">
    <source>
        <dbReference type="ARBA" id="ARBA00022842"/>
    </source>
</evidence>
<dbReference type="EMBL" id="UINC01000990">
    <property type="protein sequence ID" value="SUZ66665.1"/>
    <property type="molecule type" value="Genomic_DNA"/>
</dbReference>
<evidence type="ECO:0000256" key="1">
    <source>
        <dbReference type="ARBA" id="ARBA00001946"/>
    </source>
</evidence>
<gene>
    <name evidence="18" type="ORF">METZ01_LOCUS19519</name>
</gene>
<evidence type="ECO:0000256" key="16">
    <source>
        <dbReference type="ARBA" id="ARBA00047857"/>
    </source>
</evidence>
<dbReference type="Pfam" id="PF01982">
    <property type="entry name" value="CTP-dep_RFKase"/>
    <property type="match status" value="1"/>
</dbReference>
<organism evidence="18">
    <name type="scientific">marine metagenome</name>
    <dbReference type="NCBI Taxonomy" id="408172"/>
    <lineage>
        <taxon>unclassified sequences</taxon>
        <taxon>metagenomes</taxon>
        <taxon>ecological metagenomes</taxon>
    </lineage>
</organism>
<keyword evidence="12" id="KW-0460">Magnesium</keyword>
<evidence type="ECO:0000256" key="2">
    <source>
        <dbReference type="ARBA" id="ARBA00005219"/>
    </source>
</evidence>
<evidence type="ECO:0000256" key="6">
    <source>
        <dbReference type="ARBA" id="ARBA00022630"/>
    </source>
</evidence>
<dbReference type="InterPro" id="IPR023602">
    <property type="entry name" value="Riboflavin_kinase_CTP-dep"/>
</dbReference>
<feature type="domain" description="Riboflavin kinase" evidence="17">
    <location>
        <begin position="21"/>
        <end position="156"/>
    </location>
</feature>
<evidence type="ECO:0000256" key="7">
    <source>
        <dbReference type="ARBA" id="ARBA00022643"/>
    </source>
</evidence>
<name>A0A381PI12_9ZZZZ</name>
<keyword evidence="11" id="KW-0418">Kinase</keyword>
<evidence type="ECO:0000313" key="18">
    <source>
        <dbReference type="EMBL" id="SUZ66665.1"/>
    </source>
</evidence>
<dbReference type="Gene3D" id="2.40.30.30">
    <property type="entry name" value="Riboflavin kinase-like"/>
    <property type="match status" value="1"/>
</dbReference>
<dbReference type="AlphaFoldDB" id="A0A381PI12"/>
<comment type="similarity">
    <text evidence="3">Belongs to the archaeal riboflavin kinase family.</text>
</comment>
<dbReference type="GO" id="GO:0009398">
    <property type="term" value="P:FMN biosynthetic process"/>
    <property type="evidence" value="ECO:0007669"/>
    <property type="project" value="UniProtKB-UniPathway"/>
</dbReference>
<protein>
    <recommendedName>
        <fullName evidence="5">Riboflavin kinase</fullName>
        <ecNumber evidence="4">2.7.1.161</ecNumber>
    </recommendedName>
    <alternativeName>
        <fullName evidence="14">CTP-dependent riboflavin kinase</fullName>
    </alternativeName>
    <alternativeName>
        <fullName evidence="15">CTP:riboflavin 5'-phosphotransferase</fullName>
    </alternativeName>
    <alternativeName>
        <fullName evidence="13">Flavokinase</fullName>
    </alternativeName>
</protein>
<evidence type="ECO:0000256" key="11">
    <source>
        <dbReference type="ARBA" id="ARBA00022777"/>
    </source>
</evidence>
<keyword evidence="9" id="KW-0479">Metal-binding</keyword>
<dbReference type="GO" id="GO:0009231">
    <property type="term" value="P:riboflavin biosynthetic process"/>
    <property type="evidence" value="ECO:0007669"/>
    <property type="project" value="InterPro"/>
</dbReference>
<dbReference type="PANTHER" id="PTHR40706:SF1">
    <property type="entry name" value="RIBOFLAVIN KINASE"/>
    <property type="match status" value="1"/>
</dbReference>
<proteinExistence type="inferred from homology"/>
<dbReference type="EC" id="2.7.1.161" evidence="4"/>
<keyword evidence="7" id="KW-0288">FMN</keyword>
<evidence type="ECO:0000256" key="8">
    <source>
        <dbReference type="ARBA" id="ARBA00022679"/>
    </source>
</evidence>
<evidence type="ECO:0000256" key="13">
    <source>
        <dbReference type="ARBA" id="ARBA00029789"/>
    </source>
</evidence>
<dbReference type="GO" id="GO:0000166">
    <property type="term" value="F:nucleotide binding"/>
    <property type="evidence" value="ECO:0007669"/>
    <property type="project" value="UniProtKB-KW"/>
</dbReference>
<evidence type="ECO:0000256" key="5">
    <source>
        <dbReference type="ARBA" id="ARBA00017394"/>
    </source>
</evidence>
<evidence type="ECO:0000256" key="10">
    <source>
        <dbReference type="ARBA" id="ARBA00022741"/>
    </source>
</evidence>
<evidence type="ECO:0000256" key="14">
    <source>
        <dbReference type="ARBA" id="ARBA00030544"/>
    </source>
</evidence>
<dbReference type="GO" id="GO:0008531">
    <property type="term" value="F:riboflavin kinase activity"/>
    <property type="evidence" value="ECO:0007669"/>
    <property type="project" value="InterPro"/>
</dbReference>
<keyword evidence="10" id="KW-0547">Nucleotide-binding</keyword>
<evidence type="ECO:0000256" key="9">
    <source>
        <dbReference type="ARBA" id="ARBA00022723"/>
    </source>
</evidence>
<evidence type="ECO:0000259" key="17">
    <source>
        <dbReference type="Pfam" id="PF01982"/>
    </source>
</evidence>
<evidence type="ECO:0000256" key="4">
    <source>
        <dbReference type="ARBA" id="ARBA00011987"/>
    </source>
</evidence>
<dbReference type="PANTHER" id="PTHR40706">
    <property type="entry name" value="RIBOFLAVIN KINASE"/>
    <property type="match status" value="1"/>
</dbReference>
<comment type="catalytic activity">
    <reaction evidence="16">
        <text>riboflavin + CTP = CDP + FMN + H(+)</text>
        <dbReference type="Rhea" id="RHEA:25021"/>
        <dbReference type="ChEBI" id="CHEBI:15378"/>
        <dbReference type="ChEBI" id="CHEBI:37563"/>
        <dbReference type="ChEBI" id="CHEBI:57986"/>
        <dbReference type="ChEBI" id="CHEBI:58069"/>
        <dbReference type="ChEBI" id="CHEBI:58210"/>
        <dbReference type="EC" id="2.7.1.161"/>
    </reaction>
</comment>
<keyword evidence="6" id="KW-0285">Flavoprotein</keyword>
<dbReference type="GO" id="GO:0046872">
    <property type="term" value="F:metal ion binding"/>
    <property type="evidence" value="ECO:0007669"/>
    <property type="project" value="UniProtKB-KW"/>
</dbReference>
<dbReference type="UniPathway" id="UPA00276">
    <property type="reaction ID" value="UER00929"/>
</dbReference>
<evidence type="ECO:0000256" key="3">
    <source>
        <dbReference type="ARBA" id="ARBA00006428"/>
    </source>
</evidence>
<comment type="cofactor">
    <cofactor evidence="1">
        <name>Mg(2+)</name>
        <dbReference type="ChEBI" id="CHEBI:18420"/>
    </cofactor>
</comment>
<keyword evidence="8" id="KW-0808">Transferase</keyword>
<reference evidence="18" key="1">
    <citation type="submission" date="2018-05" db="EMBL/GenBank/DDBJ databases">
        <authorList>
            <person name="Lanie J.A."/>
            <person name="Ng W.-L."/>
            <person name="Kazmierczak K.M."/>
            <person name="Andrzejewski T.M."/>
            <person name="Davidsen T.M."/>
            <person name="Wayne K.J."/>
            <person name="Tettelin H."/>
            <person name="Glass J.I."/>
            <person name="Rusch D."/>
            <person name="Podicherti R."/>
            <person name="Tsui H.-C.T."/>
            <person name="Winkler M.E."/>
        </authorList>
    </citation>
    <scope>NUCLEOTIDE SEQUENCE</scope>
</reference>
<sequence>VDAEHYVRASPAVVVRLSGVVSSGLGRAHVFMSQKHYQTQFKRVLGVGAWPGTLNVDLPEECLEEYGSLRVSAGLDEGDAPTEPEPLRIDGFERDGRSFGGATAFVARISRDEGSWVDCAVLIPDLTRHTQTAEVISGTFLREGLPCEDGDVVRIELS</sequence>